<evidence type="ECO:0000256" key="1">
    <source>
        <dbReference type="ARBA" id="ARBA00005437"/>
    </source>
</evidence>
<proteinExistence type="inferred from homology"/>
<dbReference type="EMBL" id="JBBXJM010000001">
    <property type="protein sequence ID" value="KAL1413740.1"/>
    <property type="molecule type" value="Genomic_DNA"/>
</dbReference>
<dbReference type="Gene3D" id="2.40.160.200">
    <property type="entry name" value="LURP1-related"/>
    <property type="match status" value="1"/>
</dbReference>
<reference evidence="2 3" key="1">
    <citation type="submission" date="2023-08" db="EMBL/GenBank/DDBJ databases">
        <title>Annotated Genome Sequence of Vanrija albida AlHP1.</title>
        <authorList>
            <person name="Herzog R."/>
        </authorList>
    </citation>
    <scope>NUCLEOTIDE SEQUENCE [LARGE SCALE GENOMIC DNA]</scope>
    <source>
        <strain evidence="2 3">AlHP1</strain>
    </source>
</reference>
<name>A0ABR3QG82_9TREE</name>
<dbReference type="GeneID" id="95982565"/>
<dbReference type="Pfam" id="PF04525">
    <property type="entry name" value="LOR"/>
    <property type="match status" value="1"/>
</dbReference>
<dbReference type="Proteomes" id="UP001565368">
    <property type="component" value="Unassembled WGS sequence"/>
</dbReference>
<dbReference type="InterPro" id="IPR025659">
    <property type="entry name" value="Tubby-like_C"/>
</dbReference>
<organism evidence="2 3">
    <name type="scientific">Vanrija albida</name>
    <dbReference type="NCBI Taxonomy" id="181172"/>
    <lineage>
        <taxon>Eukaryota</taxon>
        <taxon>Fungi</taxon>
        <taxon>Dikarya</taxon>
        <taxon>Basidiomycota</taxon>
        <taxon>Agaricomycotina</taxon>
        <taxon>Tremellomycetes</taxon>
        <taxon>Trichosporonales</taxon>
        <taxon>Trichosporonaceae</taxon>
        <taxon>Vanrija</taxon>
    </lineage>
</organism>
<dbReference type="RefSeq" id="XP_069213684.1">
    <property type="nucleotide sequence ID" value="XM_069350140.1"/>
</dbReference>
<sequence>MADYKPAGARELLPIDPSVGVLPGYIAREPTVIYLRDKLLTVSDTDSPIRKGNGDVVLRFTDKAWSVKRRTEINDAEGNPLLKLRCNLATIQGHVVADDAGGTELFNVQGKFKLLSRHYEVSFKDVQSKAGATVHVRGDKFGSKADVVLPDGRVLAQIDRQLFTKNDIVKNNESYYIWIAQGVDVALITGICVAVDMIKEQRSARRKH</sequence>
<comment type="caution">
    <text evidence="2">The sequence shown here is derived from an EMBL/GenBank/DDBJ whole genome shotgun (WGS) entry which is preliminary data.</text>
</comment>
<evidence type="ECO:0008006" key="4">
    <source>
        <dbReference type="Google" id="ProtNLM"/>
    </source>
</evidence>
<comment type="similarity">
    <text evidence="1">Belongs to the LOR family.</text>
</comment>
<keyword evidence="3" id="KW-1185">Reference proteome</keyword>
<accession>A0ABR3QG82</accession>
<dbReference type="InterPro" id="IPR007612">
    <property type="entry name" value="LOR"/>
</dbReference>
<dbReference type="InterPro" id="IPR038595">
    <property type="entry name" value="LOR_sf"/>
</dbReference>
<gene>
    <name evidence="2" type="ORF">Q8F55_001522</name>
</gene>
<evidence type="ECO:0000313" key="2">
    <source>
        <dbReference type="EMBL" id="KAL1413740.1"/>
    </source>
</evidence>
<evidence type="ECO:0000313" key="3">
    <source>
        <dbReference type="Proteomes" id="UP001565368"/>
    </source>
</evidence>
<protein>
    <recommendedName>
        <fullName evidence="4">Tubby C-terminal domain-containing protein</fullName>
    </recommendedName>
</protein>
<dbReference type="SUPFAM" id="SSF54518">
    <property type="entry name" value="Tubby C-terminal domain-like"/>
    <property type="match status" value="1"/>
</dbReference>